<dbReference type="EMBL" id="CP136898">
    <property type="protein sequence ID" value="WOL18643.1"/>
    <property type="molecule type" value="Genomic_DNA"/>
</dbReference>
<feature type="domain" description="Cation/H(+) antiporter central" evidence="5">
    <location>
        <begin position="34"/>
        <end position="159"/>
    </location>
</feature>
<dbReference type="GO" id="GO:0098662">
    <property type="term" value="P:inorganic cation transmembrane transport"/>
    <property type="evidence" value="ECO:0007669"/>
    <property type="project" value="TreeGrafter"/>
</dbReference>
<dbReference type="GO" id="GO:0006885">
    <property type="term" value="P:regulation of pH"/>
    <property type="evidence" value="ECO:0007669"/>
    <property type="project" value="TreeGrafter"/>
</dbReference>
<dbReference type="GO" id="GO:0012505">
    <property type="term" value="C:endomembrane system"/>
    <property type="evidence" value="ECO:0007669"/>
    <property type="project" value="TreeGrafter"/>
</dbReference>
<organism evidence="6 7">
    <name type="scientific">Canna indica</name>
    <name type="common">Indian-shot</name>
    <dbReference type="NCBI Taxonomy" id="4628"/>
    <lineage>
        <taxon>Eukaryota</taxon>
        <taxon>Viridiplantae</taxon>
        <taxon>Streptophyta</taxon>
        <taxon>Embryophyta</taxon>
        <taxon>Tracheophyta</taxon>
        <taxon>Spermatophyta</taxon>
        <taxon>Magnoliopsida</taxon>
        <taxon>Liliopsida</taxon>
        <taxon>Zingiberales</taxon>
        <taxon>Cannaceae</taxon>
        <taxon>Canna</taxon>
    </lineage>
</organism>
<proteinExistence type="predicted"/>
<keyword evidence="1" id="KW-0813">Transport</keyword>
<dbReference type="PANTHER" id="PTHR32468">
    <property type="entry name" value="CATION/H + ANTIPORTER"/>
    <property type="match status" value="1"/>
</dbReference>
<dbReference type="Pfam" id="PF23256">
    <property type="entry name" value="CHX17_2nd"/>
    <property type="match status" value="1"/>
</dbReference>
<evidence type="ECO:0000256" key="3">
    <source>
        <dbReference type="ARBA" id="ARBA00022958"/>
    </source>
</evidence>
<keyword evidence="7" id="KW-1185">Reference proteome</keyword>
<dbReference type="GO" id="GO:0006813">
    <property type="term" value="P:potassium ion transport"/>
    <property type="evidence" value="ECO:0007669"/>
    <property type="project" value="UniProtKB-KW"/>
</dbReference>
<reference evidence="6 7" key="1">
    <citation type="submission" date="2023-10" db="EMBL/GenBank/DDBJ databases">
        <title>Chromosome-scale genome assembly provides insights into flower coloration mechanisms of Canna indica.</title>
        <authorList>
            <person name="Li C."/>
        </authorList>
    </citation>
    <scope>NUCLEOTIDE SEQUENCE [LARGE SCALE GENOMIC DNA]</scope>
    <source>
        <tissue evidence="6">Flower</tissue>
    </source>
</reference>
<evidence type="ECO:0000313" key="7">
    <source>
        <dbReference type="Proteomes" id="UP001327560"/>
    </source>
</evidence>
<evidence type="ECO:0000256" key="2">
    <source>
        <dbReference type="ARBA" id="ARBA00022538"/>
    </source>
</evidence>
<keyword evidence="2" id="KW-0633">Potassium transport</keyword>
<evidence type="ECO:0000256" key="1">
    <source>
        <dbReference type="ARBA" id="ARBA00022448"/>
    </source>
</evidence>
<evidence type="ECO:0000256" key="4">
    <source>
        <dbReference type="ARBA" id="ARBA00023065"/>
    </source>
</evidence>
<evidence type="ECO:0000259" key="5">
    <source>
        <dbReference type="Pfam" id="PF23256"/>
    </source>
</evidence>
<dbReference type="InterPro" id="IPR050794">
    <property type="entry name" value="CPA2_transporter"/>
</dbReference>
<dbReference type="Proteomes" id="UP001327560">
    <property type="component" value="Chromosome 9"/>
</dbReference>
<protein>
    <recommendedName>
        <fullName evidence="5">Cation/H(+) antiporter central domain-containing protein</fullName>
    </recommendedName>
</protein>
<keyword evidence="4" id="KW-0406">Ion transport</keyword>
<dbReference type="InterPro" id="IPR057291">
    <property type="entry name" value="CHX17_2nd"/>
</dbReference>
<sequence length="232" mass="26113">MACVHNEDHIAPLLNLVEIAHSSHEHSTAFSLTLLHLLELTGHSAVVLHRYKQNADDNVPTSIDRIVNAYRCFEQQNSQQVYITLLTYVVVSPYSTLFNDVCYLALIRKICLILVPFHKSFDGAQQTVNHAFQSLNHDVLAYAPCYVAILVDRSLHTATRAQTNQVLQRIALFFLGGPNDREALALASRMANNLYISLTIVSFLCQIGDPKLPKDKHKDEERKLDDAAIPYC</sequence>
<name>A0AAQ3QRD5_9LILI</name>
<keyword evidence="3" id="KW-0630">Potassium</keyword>
<dbReference type="PANTHER" id="PTHR32468:SF30">
    <property type="entry name" value="OS12G0109150 PROTEIN"/>
    <property type="match status" value="1"/>
</dbReference>
<accession>A0AAQ3QRD5</accession>
<gene>
    <name evidence="6" type="ORF">Cni_G27440</name>
</gene>
<dbReference type="AlphaFoldDB" id="A0AAQ3QRD5"/>
<evidence type="ECO:0000313" key="6">
    <source>
        <dbReference type="EMBL" id="WOL18643.1"/>
    </source>
</evidence>